<name>A0A0A9AGH5_ARUDO</name>
<evidence type="ECO:0000313" key="1">
    <source>
        <dbReference type="EMBL" id="JAD46187.1"/>
    </source>
</evidence>
<organism evidence="1">
    <name type="scientific">Arundo donax</name>
    <name type="common">Giant reed</name>
    <name type="synonym">Donax arundinaceus</name>
    <dbReference type="NCBI Taxonomy" id="35708"/>
    <lineage>
        <taxon>Eukaryota</taxon>
        <taxon>Viridiplantae</taxon>
        <taxon>Streptophyta</taxon>
        <taxon>Embryophyta</taxon>
        <taxon>Tracheophyta</taxon>
        <taxon>Spermatophyta</taxon>
        <taxon>Magnoliopsida</taxon>
        <taxon>Liliopsida</taxon>
        <taxon>Poales</taxon>
        <taxon>Poaceae</taxon>
        <taxon>PACMAD clade</taxon>
        <taxon>Arundinoideae</taxon>
        <taxon>Arundineae</taxon>
        <taxon>Arundo</taxon>
    </lineage>
</organism>
<accession>A0A0A9AGH5</accession>
<protein>
    <submittedName>
        <fullName evidence="1">Uncharacterized protein</fullName>
    </submittedName>
</protein>
<reference evidence="1" key="2">
    <citation type="journal article" date="2015" name="Data Brief">
        <title>Shoot transcriptome of the giant reed, Arundo donax.</title>
        <authorList>
            <person name="Barrero R.A."/>
            <person name="Guerrero F.D."/>
            <person name="Moolhuijzen P."/>
            <person name="Goolsby J.A."/>
            <person name="Tidwell J."/>
            <person name="Bellgard S.E."/>
            <person name="Bellgard M.I."/>
        </authorList>
    </citation>
    <scope>NUCLEOTIDE SEQUENCE</scope>
    <source>
        <tissue evidence="1">Shoot tissue taken approximately 20 cm above the soil surface</tissue>
    </source>
</reference>
<dbReference type="EMBL" id="GBRH01251708">
    <property type="protein sequence ID" value="JAD46187.1"/>
    <property type="molecule type" value="Transcribed_RNA"/>
</dbReference>
<sequence length="86" mass="9889">MAILHKTAPTTGSMSSYMQCNLGFHRGERCIYNFYQIVNMFCIPVITDVQCGNGRFYVQKGQRAHQICARRAFLVLRQLARHTSEC</sequence>
<proteinExistence type="predicted"/>
<dbReference type="AlphaFoldDB" id="A0A0A9AGH5"/>
<reference evidence="1" key="1">
    <citation type="submission" date="2014-09" db="EMBL/GenBank/DDBJ databases">
        <authorList>
            <person name="Magalhaes I.L.F."/>
            <person name="Oliveira U."/>
            <person name="Santos F.R."/>
            <person name="Vidigal T.H.D.A."/>
            <person name="Brescovit A.D."/>
            <person name="Santos A.J."/>
        </authorList>
    </citation>
    <scope>NUCLEOTIDE SEQUENCE</scope>
    <source>
        <tissue evidence="1">Shoot tissue taken approximately 20 cm above the soil surface</tissue>
    </source>
</reference>